<dbReference type="AlphaFoldDB" id="A0A918KMS8"/>
<dbReference type="Proteomes" id="UP000600865">
    <property type="component" value="Unassembled WGS sequence"/>
</dbReference>
<gene>
    <name evidence="1" type="ORF">GCM10011309_18780</name>
</gene>
<accession>A0A918KMS8</accession>
<evidence type="ECO:0000313" key="1">
    <source>
        <dbReference type="EMBL" id="GGX69108.1"/>
    </source>
</evidence>
<dbReference type="InterPro" id="IPR021276">
    <property type="entry name" value="DUF2855"/>
</dbReference>
<reference evidence="1 2" key="1">
    <citation type="journal article" date="2014" name="Int. J. Syst. Evol. Microbiol.">
        <title>Complete genome sequence of Corynebacterium casei LMG S-19264T (=DSM 44701T), isolated from a smear-ripened cheese.</title>
        <authorList>
            <consortium name="US DOE Joint Genome Institute (JGI-PGF)"/>
            <person name="Walter F."/>
            <person name="Albersmeier A."/>
            <person name="Kalinowski J."/>
            <person name="Ruckert C."/>
        </authorList>
    </citation>
    <scope>NUCLEOTIDE SEQUENCE [LARGE SCALE GENOMIC DNA]</scope>
    <source>
        <strain evidence="1 2">KCTC 23968</strain>
    </source>
</reference>
<keyword evidence="2" id="KW-1185">Reference proteome</keyword>
<evidence type="ECO:0008006" key="3">
    <source>
        <dbReference type="Google" id="ProtNLM"/>
    </source>
</evidence>
<dbReference type="RefSeq" id="WP_189584798.1">
    <property type="nucleotide sequence ID" value="NZ_BMYV01000002.1"/>
</dbReference>
<comment type="caution">
    <text evidence="1">The sequence shown here is derived from an EMBL/GenBank/DDBJ whole genome shotgun (WGS) entry which is preliminary data.</text>
</comment>
<organism evidence="1 2">
    <name type="scientific">Litorimonas cladophorae</name>
    <dbReference type="NCBI Taxonomy" id="1220491"/>
    <lineage>
        <taxon>Bacteria</taxon>
        <taxon>Pseudomonadati</taxon>
        <taxon>Pseudomonadota</taxon>
        <taxon>Alphaproteobacteria</taxon>
        <taxon>Maricaulales</taxon>
        <taxon>Robiginitomaculaceae</taxon>
    </lineage>
</organism>
<evidence type="ECO:0000313" key="2">
    <source>
        <dbReference type="Proteomes" id="UP000600865"/>
    </source>
</evidence>
<proteinExistence type="predicted"/>
<name>A0A918KMS8_9PROT</name>
<protein>
    <recommendedName>
        <fullName evidence="3">DUF2855 family protein</fullName>
    </recommendedName>
</protein>
<dbReference type="EMBL" id="BMYV01000002">
    <property type="protein sequence ID" value="GGX69108.1"/>
    <property type="molecule type" value="Genomic_DNA"/>
</dbReference>
<sequence>MQTLLVNKTDFADVSIVSYDEGELPDGQIRVDIGPFALTANNVTYMVTGDQIGYWSVFDPMAYDLTKDKAQGRMPVWGYGVVRDSNYPGIEVGRKMYGFFPIAKSMDMQPGRLSDHGFTDIAAHRSGLHGLYSGYSFTDADPSYAKHVDLQPVLRPLFTTSYLIDDFLADEDFFGAEQVVLLSASSKTALGTAYCLKASGSRPVVGLTSAGNKAFVEGTGFYNETFDYDSITDMNPDVKTVVVDMSGNMGVIRTLEDHFEENLTYICRVGMSHWQEAAKVPPKRTATPTAFFFAPDRAKKRIADWGQAGFAENLGRRWMPFLDSAKDWMHVENAQGIEAVLENYKALLNGQSGPDKGYLFTL</sequence>
<dbReference type="Pfam" id="PF11017">
    <property type="entry name" value="DUF2855"/>
    <property type="match status" value="1"/>
</dbReference>